<protein>
    <submittedName>
        <fullName evidence="6">Tyrosine-type recombinase/integrase</fullName>
    </submittedName>
</protein>
<gene>
    <name evidence="6" type="ORF">ACFFIA_24555</name>
</gene>
<evidence type="ECO:0000256" key="1">
    <source>
        <dbReference type="ARBA" id="ARBA00008857"/>
    </source>
</evidence>
<evidence type="ECO:0000256" key="3">
    <source>
        <dbReference type="ARBA" id="ARBA00023125"/>
    </source>
</evidence>
<dbReference type="InterPro" id="IPR002104">
    <property type="entry name" value="Integrase_catalytic"/>
</dbReference>
<comment type="caution">
    <text evidence="6">The sequence shown here is derived from an EMBL/GenBank/DDBJ whole genome shotgun (WGS) entry which is preliminary data.</text>
</comment>
<keyword evidence="3" id="KW-0238">DNA-binding</keyword>
<dbReference type="Gene3D" id="1.10.150.130">
    <property type="match status" value="1"/>
</dbReference>
<dbReference type="RefSeq" id="WP_377254188.1">
    <property type="nucleotide sequence ID" value="NZ_JBHLUH010000052.1"/>
</dbReference>
<organism evidence="6 7">
    <name type="scientific">Phytohabitans kaempferiae</name>
    <dbReference type="NCBI Taxonomy" id="1620943"/>
    <lineage>
        <taxon>Bacteria</taxon>
        <taxon>Bacillati</taxon>
        <taxon>Actinomycetota</taxon>
        <taxon>Actinomycetes</taxon>
        <taxon>Micromonosporales</taxon>
        <taxon>Micromonosporaceae</taxon>
    </lineage>
</organism>
<comment type="similarity">
    <text evidence="1">Belongs to the 'phage' integrase family.</text>
</comment>
<dbReference type="PANTHER" id="PTHR30629">
    <property type="entry name" value="PROPHAGE INTEGRASE"/>
    <property type="match status" value="1"/>
</dbReference>
<dbReference type="Pfam" id="PF14659">
    <property type="entry name" value="Phage_int_SAM_3"/>
    <property type="match status" value="1"/>
</dbReference>
<proteinExistence type="inferred from homology"/>
<feature type="domain" description="Tyr recombinase" evidence="5">
    <location>
        <begin position="229"/>
        <end position="447"/>
    </location>
</feature>
<evidence type="ECO:0000256" key="2">
    <source>
        <dbReference type="ARBA" id="ARBA00022908"/>
    </source>
</evidence>
<dbReference type="PANTHER" id="PTHR30629:SF2">
    <property type="entry name" value="PROPHAGE INTEGRASE INTS-RELATED"/>
    <property type="match status" value="1"/>
</dbReference>
<evidence type="ECO:0000313" key="7">
    <source>
        <dbReference type="Proteomes" id="UP001589867"/>
    </source>
</evidence>
<keyword evidence="7" id="KW-1185">Reference proteome</keyword>
<dbReference type="CDD" id="cd01189">
    <property type="entry name" value="INT_ICEBs1_C_like"/>
    <property type="match status" value="1"/>
</dbReference>
<dbReference type="InterPro" id="IPR050808">
    <property type="entry name" value="Phage_Integrase"/>
</dbReference>
<keyword evidence="4" id="KW-0233">DNA recombination</keyword>
<evidence type="ECO:0000259" key="5">
    <source>
        <dbReference type="PROSITE" id="PS51898"/>
    </source>
</evidence>
<sequence length="462" mass="52346">MNRPYVYRGRKIPGVYQRCTAKCGPDKCTQHRWQYEIELPPGPDGTRQRDVKGGFETAREAVDARAEVLREFKAGNRSLDPKLTLGEWLPNWLAARIERGELREGTAEDYEDSINRFLIPRLGHMKLVDLRAAHITAAYDAMRRDRDEEIKRAKAINDERRAEADAKNRVKHSGRPRVPRLVRVPRPLGPLTMRRIHNTLSGALRSATRAGLITRNPAPDAELPKAVVPKAKVWTADQLGTFLDAIEGQRLYPLYHLAAFAGMRRGELCGISWDDVDLDAGRIVVAWQITEKSYRAARRAEREGKKRRYRTKPKTRAGEDRVVDLDAVSVEVLRKWRKTQREERLRWGPAYAEPIDEHGDLVFTSEDGRPLDPGLTYTRFIRLVKEAGLSHLKLHGLRHMNISLQLEAGVSETVIAMRVGHTSPALIRSTYGHLIGTVGKRAAEATAAMVPRAQNRKIKRAS</sequence>
<evidence type="ECO:0000256" key="4">
    <source>
        <dbReference type="ARBA" id="ARBA00023172"/>
    </source>
</evidence>
<dbReference type="InterPro" id="IPR004107">
    <property type="entry name" value="Integrase_SAM-like_N"/>
</dbReference>
<dbReference type="InterPro" id="IPR013762">
    <property type="entry name" value="Integrase-like_cat_sf"/>
</dbReference>
<dbReference type="Gene3D" id="1.10.443.10">
    <property type="entry name" value="Intergrase catalytic core"/>
    <property type="match status" value="1"/>
</dbReference>
<name>A0ABV6M806_9ACTN</name>
<reference evidence="6 7" key="1">
    <citation type="submission" date="2024-09" db="EMBL/GenBank/DDBJ databases">
        <authorList>
            <person name="Sun Q."/>
            <person name="Mori K."/>
        </authorList>
    </citation>
    <scope>NUCLEOTIDE SEQUENCE [LARGE SCALE GENOMIC DNA]</scope>
    <source>
        <strain evidence="6 7">TBRC 3947</strain>
    </source>
</reference>
<dbReference type="InterPro" id="IPR010998">
    <property type="entry name" value="Integrase_recombinase_N"/>
</dbReference>
<dbReference type="SUPFAM" id="SSF56349">
    <property type="entry name" value="DNA breaking-rejoining enzymes"/>
    <property type="match status" value="1"/>
</dbReference>
<accession>A0ABV6M806</accession>
<dbReference type="Proteomes" id="UP001589867">
    <property type="component" value="Unassembled WGS sequence"/>
</dbReference>
<keyword evidence="2" id="KW-0229">DNA integration</keyword>
<dbReference type="EMBL" id="JBHLUH010000052">
    <property type="protein sequence ID" value="MFC0530840.1"/>
    <property type="molecule type" value="Genomic_DNA"/>
</dbReference>
<dbReference type="Pfam" id="PF00589">
    <property type="entry name" value="Phage_integrase"/>
    <property type="match status" value="1"/>
</dbReference>
<dbReference type="InterPro" id="IPR011010">
    <property type="entry name" value="DNA_brk_join_enz"/>
</dbReference>
<evidence type="ECO:0000313" key="6">
    <source>
        <dbReference type="EMBL" id="MFC0530840.1"/>
    </source>
</evidence>
<dbReference type="PROSITE" id="PS51898">
    <property type="entry name" value="TYR_RECOMBINASE"/>
    <property type="match status" value="1"/>
</dbReference>